<dbReference type="SUPFAM" id="SSF48619">
    <property type="entry name" value="Phospholipase A2, PLA2"/>
    <property type="match status" value="1"/>
</dbReference>
<feature type="signal peptide" evidence="8">
    <location>
        <begin position="1"/>
        <end position="20"/>
    </location>
</feature>
<feature type="domain" description="Phospholipase A2-like central" evidence="9">
    <location>
        <begin position="27"/>
        <end position="146"/>
    </location>
</feature>
<feature type="chain" id="PRO_5043073198" description="Phospholipase A2" evidence="8">
    <location>
        <begin position="21"/>
        <end position="159"/>
    </location>
</feature>
<dbReference type="PANTHER" id="PTHR11716:SF107">
    <property type="entry name" value="PHOSPHOLIPASE A2"/>
    <property type="match status" value="1"/>
</dbReference>
<dbReference type="InterPro" id="IPR001211">
    <property type="entry name" value="PLA2"/>
</dbReference>
<evidence type="ECO:0000256" key="5">
    <source>
        <dbReference type="PIRSR" id="PIRSR601211-2"/>
    </source>
</evidence>
<keyword evidence="5" id="KW-0479">Metal-binding</keyword>
<dbReference type="EC" id="3.1.1.4" evidence="8"/>
<proteinExistence type="inferred from homology"/>
<evidence type="ECO:0000259" key="9">
    <source>
        <dbReference type="SMART" id="SM00085"/>
    </source>
</evidence>
<feature type="active site" evidence="4">
    <location>
        <position position="72"/>
    </location>
</feature>
<dbReference type="PANTHER" id="PTHR11716">
    <property type="entry name" value="PHOSPHOLIPASE A2 FAMILY MEMBER"/>
    <property type="match status" value="1"/>
</dbReference>
<evidence type="ECO:0000256" key="7">
    <source>
        <dbReference type="RuleBase" id="RU003654"/>
    </source>
</evidence>
<evidence type="ECO:0000313" key="10">
    <source>
        <dbReference type="EMBL" id="VDD95758.1"/>
    </source>
</evidence>
<dbReference type="GO" id="GO:0050482">
    <property type="term" value="P:arachidonate secretion"/>
    <property type="evidence" value="ECO:0007669"/>
    <property type="project" value="InterPro"/>
</dbReference>
<feature type="disulfide bond" evidence="6">
    <location>
        <begin position="53"/>
        <end position="69"/>
    </location>
</feature>
<evidence type="ECO:0000313" key="11">
    <source>
        <dbReference type="Proteomes" id="UP000274131"/>
    </source>
</evidence>
<feature type="disulfide bond" evidence="6">
    <location>
        <begin position="85"/>
        <end position="114"/>
    </location>
</feature>
<keyword evidence="8" id="KW-0443">Lipid metabolism</keyword>
<reference evidence="10 11" key="2">
    <citation type="submission" date="2018-10" db="EMBL/GenBank/DDBJ databases">
        <authorList>
            <consortium name="Pathogen Informatics"/>
        </authorList>
    </citation>
    <scope>NUCLEOTIDE SEQUENCE [LARGE SCALE GENOMIC DNA]</scope>
</reference>
<dbReference type="PROSITE" id="PS00119">
    <property type="entry name" value="PA2_ASP"/>
    <property type="match status" value="1"/>
</dbReference>
<comment type="cofactor">
    <cofactor evidence="5">
        <name>Ca(2+)</name>
        <dbReference type="ChEBI" id="CHEBI:29108"/>
    </cofactor>
    <text evidence="5">Binds 1 Ca(2+) ion per subunit.</text>
</comment>
<dbReference type="GO" id="GO:0004623">
    <property type="term" value="F:phospholipase A2 activity"/>
    <property type="evidence" value="ECO:0007669"/>
    <property type="project" value="UniProtKB-EC"/>
</dbReference>
<dbReference type="PROSITE" id="PS00118">
    <property type="entry name" value="PA2_HIS"/>
    <property type="match status" value="1"/>
</dbReference>
<organism evidence="12">
    <name type="scientific">Enterobius vermicularis</name>
    <name type="common">Human pinworm</name>
    <dbReference type="NCBI Taxonomy" id="51028"/>
    <lineage>
        <taxon>Eukaryota</taxon>
        <taxon>Metazoa</taxon>
        <taxon>Ecdysozoa</taxon>
        <taxon>Nematoda</taxon>
        <taxon>Chromadorea</taxon>
        <taxon>Rhabditida</taxon>
        <taxon>Spirurina</taxon>
        <taxon>Oxyuridomorpha</taxon>
        <taxon>Oxyuroidea</taxon>
        <taxon>Oxyuridae</taxon>
        <taxon>Enterobius</taxon>
    </lineage>
</organism>
<feature type="disulfide bond" evidence="6">
    <location>
        <begin position="107"/>
        <end position="119"/>
    </location>
</feature>
<dbReference type="OrthoDB" id="5839847at2759"/>
<comment type="catalytic activity">
    <reaction evidence="8">
        <text>a 1,2-diacyl-sn-glycero-3-phosphocholine + H2O = a 1-acyl-sn-glycero-3-phosphocholine + a fatty acid + H(+)</text>
        <dbReference type="Rhea" id="RHEA:15801"/>
        <dbReference type="ChEBI" id="CHEBI:15377"/>
        <dbReference type="ChEBI" id="CHEBI:15378"/>
        <dbReference type="ChEBI" id="CHEBI:28868"/>
        <dbReference type="ChEBI" id="CHEBI:57643"/>
        <dbReference type="ChEBI" id="CHEBI:58168"/>
        <dbReference type="EC" id="3.1.1.4"/>
    </reaction>
</comment>
<dbReference type="SMART" id="SM00085">
    <property type="entry name" value="PA2c"/>
    <property type="match status" value="1"/>
</dbReference>
<feature type="disulfide bond" evidence="6">
    <location>
        <begin position="68"/>
        <end position="128"/>
    </location>
</feature>
<evidence type="ECO:0000256" key="6">
    <source>
        <dbReference type="PIRSR" id="PIRSR601211-3"/>
    </source>
</evidence>
<keyword evidence="8" id="KW-0378">Hydrolase</keyword>
<evidence type="ECO:0000256" key="3">
    <source>
        <dbReference type="ARBA" id="ARBA00023157"/>
    </source>
</evidence>
<feature type="binding site" evidence="5">
    <location>
        <position position="73"/>
    </location>
    <ligand>
        <name>Ca(2+)</name>
        <dbReference type="ChEBI" id="CHEBI:29108"/>
    </ligand>
</feature>
<evidence type="ECO:0000256" key="2">
    <source>
        <dbReference type="ARBA" id="ARBA00022525"/>
    </source>
</evidence>
<reference evidence="12" key="1">
    <citation type="submission" date="2017-02" db="UniProtKB">
        <authorList>
            <consortium name="WormBaseParasite"/>
        </authorList>
    </citation>
    <scope>IDENTIFICATION</scope>
</reference>
<gene>
    <name evidence="10" type="ORF">EVEC_LOCUS10509</name>
</gene>
<evidence type="ECO:0000256" key="1">
    <source>
        <dbReference type="ARBA" id="ARBA00004613"/>
    </source>
</evidence>
<feature type="disulfide bond" evidence="6">
    <location>
        <begin position="75"/>
        <end position="121"/>
    </location>
</feature>
<dbReference type="InterPro" id="IPR033113">
    <property type="entry name" value="PLA2_histidine"/>
</dbReference>
<dbReference type="PRINTS" id="PR00389">
    <property type="entry name" value="PHPHLIPASEA2"/>
</dbReference>
<sequence length="159" mass="18179">MIYFCTLLALLCLNYEVILADSETLKALWNLEEMAICRLHYNALVYNNYGCWCGVGGSGEPVDGIDRCCMHHDECYDMAVNKKLCRNVPFEYIRDYSWQCVNGEPVCKENMNECQAALCKCDKTVVDCWGQFPKPAIKSSCEKRRKNKTFKGIKSVSTL</sequence>
<dbReference type="Gene3D" id="1.20.90.10">
    <property type="entry name" value="Phospholipase A2 domain"/>
    <property type="match status" value="1"/>
</dbReference>
<dbReference type="Proteomes" id="UP000274131">
    <property type="component" value="Unassembled WGS sequence"/>
</dbReference>
<accession>A0A0N4VK13</accession>
<keyword evidence="2 8" id="KW-0964">Secreted</keyword>
<keyword evidence="3 6" id="KW-1015">Disulfide bond</keyword>
<protein>
    <recommendedName>
        <fullName evidence="8">Phospholipase A2</fullName>
        <ecNumber evidence="8">3.1.1.4</ecNumber>
    </recommendedName>
</protein>
<comment type="subcellular location">
    <subcellularLocation>
        <location evidence="1 8">Secreted</location>
    </subcellularLocation>
</comment>
<keyword evidence="5 8" id="KW-0106">Calcium</keyword>
<dbReference type="GO" id="GO:0006644">
    <property type="term" value="P:phospholipid metabolic process"/>
    <property type="evidence" value="ECO:0007669"/>
    <property type="project" value="InterPro"/>
</dbReference>
<dbReference type="WBParaSite" id="EVEC_0001118401-mRNA-1">
    <property type="protein sequence ID" value="EVEC_0001118401-mRNA-1"/>
    <property type="gene ID" value="EVEC_0001118401"/>
</dbReference>
<dbReference type="Pfam" id="PF00068">
    <property type="entry name" value="Phospholip_A2_1"/>
    <property type="match status" value="1"/>
</dbReference>
<dbReference type="InterPro" id="IPR016090">
    <property type="entry name" value="PLA2-like_dom"/>
</dbReference>
<dbReference type="InterPro" id="IPR033112">
    <property type="entry name" value="PLA2_Asp_AS"/>
</dbReference>
<evidence type="ECO:0000313" key="12">
    <source>
        <dbReference type="WBParaSite" id="EVEC_0001118401-mRNA-1"/>
    </source>
</evidence>
<keyword evidence="8" id="KW-0732">Signal</keyword>
<dbReference type="GO" id="GO:0016042">
    <property type="term" value="P:lipid catabolic process"/>
    <property type="evidence" value="ECO:0007669"/>
    <property type="project" value="InterPro"/>
</dbReference>
<feature type="active site" evidence="4">
    <location>
        <position position="122"/>
    </location>
</feature>
<comment type="similarity">
    <text evidence="7">Belongs to the phospholipase A2 family.</text>
</comment>
<dbReference type="GO" id="GO:0005509">
    <property type="term" value="F:calcium ion binding"/>
    <property type="evidence" value="ECO:0007669"/>
    <property type="project" value="InterPro"/>
</dbReference>
<dbReference type="InterPro" id="IPR036444">
    <property type="entry name" value="PLipase_A2_dom_sf"/>
</dbReference>
<feature type="binding site" evidence="5">
    <location>
        <position position="54"/>
    </location>
    <ligand>
        <name>Ca(2+)</name>
        <dbReference type="ChEBI" id="CHEBI:29108"/>
    </ligand>
</feature>
<dbReference type="AlphaFoldDB" id="A0A0N4VK13"/>
<dbReference type="STRING" id="51028.A0A0N4VK13"/>
<dbReference type="CDD" id="cd00125">
    <property type="entry name" value="PLA2c"/>
    <property type="match status" value="1"/>
</dbReference>
<keyword evidence="11" id="KW-1185">Reference proteome</keyword>
<name>A0A0N4VK13_ENTVE</name>
<dbReference type="GO" id="GO:0005576">
    <property type="term" value="C:extracellular region"/>
    <property type="evidence" value="ECO:0007669"/>
    <property type="project" value="UniProtKB-SubCell"/>
</dbReference>
<dbReference type="EMBL" id="UXUI01010907">
    <property type="protein sequence ID" value="VDD95758.1"/>
    <property type="molecule type" value="Genomic_DNA"/>
</dbReference>
<evidence type="ECO:0000256" key="8">
    <source>
        <dbReference type="RuleBase" id="RU361236"/>
    </source>
</evidence>
<feature type="binding site" evidence="5">
    <location>
        <position position="56"/>
    </location>
    <ligand>
        <name>Ca(2+)</name>
        <dbReference type="ChEBI" id="CHEBI:29108"/>
    </ligand>
</feature>
<evidence type="ECO:0000256" key="4">
    <source>
        <dbReference type="PIRSR" id="PIRSR601211-1"/>
    </source>
</evidence>